<dbReference type="EMBL" id="CAWUOM010000220">
    <property type="protein sequence ID" value="CAK7275331.1"/>
    <property type="molecule type" value="Genomic_DNA"/>
</dbReference>
<evidence type="ECO:0000313" key="2">
    <source>
        <dbReference type="Proteomes" id="UP001642501"/>
    </source>
</evidence>
<evidence type="ECO:0000313" key="1">
    <source>
        <dbReference type="EMBL" id="CAK7275331.1"/>
    </source>
</evidence>
<organism evidence="1 2">
    <name type="scientific">Sporothrix epigloea</name>
    <dbReference type="NCBI Taxonomy" id="1892477"/>
    <lineage>
        <taxon>Eukaryota</taxon>
        <taxon>Fungi</taxon>
        <taxon>Dikarya</taxon>
        <taxon>Ascomycota</taxon>
        <taxon>Pezizomycotina</taxon>
        <taxon>Sordariomycetes</taxon>
        <taxon>Sordariomycetidae</taxon>
        <taxon>Ophiostomatales</taxon>
        <taxon>Ophiostomataceae</taxon>
        <taxon>Sporothrix</taxon>
    </lineage>
</organism>
<keyword evidence="2" id="KW-1185">Reference proteome</keyword>
<protein>
    <submittedName>
        <fullName evidence="1">Uncharacterized protein</fullName>
    </submittedName>
</protein>
<gene>
    <name evidence="1" type="ORF">SEPCBS57363_006626</name>
</gene>
<proteinExistence type="predicted"/>
<sequence>MSSTVASRAIGSIVSLGCASAVAAYVYSQLHTESNTMDRYFSAYHTAESEASRKRVFDGAIDDPRKNLLNILSWKSFSQGEKK</sequence>
<comment type="caution">
    <text evidence="1">The sequence shown here is derived from an EMBL/GenBank/DDBJ whole genome shotgun (WGS) entry which is preliminary data.</text>
</comment>
<name>A0ABP0E414_9PEZI</name>
<accession>A0ABP0E414</accession>
<dbReference type="Proteomes" id="UP001642501">
    <property type="component" value="Unassembled WGS sequence"/>
</dbReference>
<reference evidence="1 2" key="1">
    <citation type="submission" date="2024-01" db="EMBL/GenBank/DDBJ databases">
        <authorList>
            <person name="Allen C."/>
            <person name="Tagirdzhanova G."/>
        </authorList>
    </citation>
    <scope>NUCLEOTIDE SEQUENCE [LARGE SCALE GENOMIC DNA]</scope>
    <source>
        <strain evidence="1 2">CBS 573.63</strain>
    </source>
</reference>